<proteinExistence type="predicted"/>
<dbReference type="AlphaFoldDB" id="A0AAQ0IH64"/>
<sequence length="141" mass="16310">MNMLVAFLFEHVGLFEYVGLFGTCRMHTIAVLDSRFPGADPSTNQRFDFTVTFVEALVDFPDQLFPRESRPSGNLARTSASKENSVIHPHSSLHQKVQPRFILFFCFWDTVYQFTSASIHRYLDSYWVNVEENAQLLTNDH</sequence>
<dbReference type="EMBL" id="CP063367">
    <property type="protein sequence ID" value="QUM70460.1"/>
    <property type="molecule type" value="Genomic_DNA"/>
</dbReference>
<protein>
    <submittedName>
        <fullName evidence="1">Uncharacterized protein</fullName>
    </submittedName>
</protein>
<dbReference type="RefSeq" id="WP_212575435.1">
    <property type="nucleotide sequence ID" value="NZ_CP063367.1"/>
</dbReference>
<reference evidence="1" key="1">
    <citation type="journal article" date="2021" name="Front. Microbiol.">
        <title>Presence and Characterization of a Novel cfr-Carrying Tn558 Transposon Derivative in Staphylococcus delphini Isolated From Retail Food.</title>
        <authorList>
            <person name="Zhang F."/>
            <person name="Wu S."/>
            <person name="Huang J."/>
            <person name="Yang R."/>
            <person name="Zhang J."/>
            <person name="Lei T."/>
            <person name="Dai J."/>
            <person name="Ding Y."/>
            <person name="Xue L."/>
            <person name="Wang J."/>
            <person name="Chen M."/>
            <person name="Wu Q."/>
        </authorList>
    </citation>
    <scope>NUCLEOTIDE SEQUENCE</scope>
    <source>
        <strain evidence="1">2794-1</strain>
    </source>
</reference>
<name>A0AAQ0IH64_9STAP</name>
<evidence type="ECO:0000313" key="2">
    <source>
        <dbReference type="Proteomes" id="UP000675994"/>
    </source>
</evidence>
<accession>A0AAQ0IH64</accession>
<evidence type="ECO:0000313" key="1">
    <source>
        <dbReference type="EMBL" id="QUM70460.1"/>
    </source>
</evidence>
<dbReference type="Proteomes" id="UP000675994">
    <property type="component" value="Chromosome"/>
</dbReference>
<gene>
    <name evidence="1" type="ORF">IPU22_06015</name>
</gene>
<organism evidence="1 2">
    <name type="scientific">Staphylococcus delphini</name>
    <dbReference type="NCBI Taxonomy" id="53344"/>
    <lineage>
        <taxon>Bacteria</taxon>
        <taxon>Bacillati</taxon>
        <taxon>Bacillota</taxon>
        <taxon>Bacilli</taxon>
        <taxon>Bacillales</taxon>
        <taxon>Staphylococcaceae</taxon>
        <taxon>Staphylococcus</taxon>
        <taxon>Staphylococcus intermedius group</taxon>
    </lineage>
</organism>